<dbReference type="Gene3D" id="3.30.200.20">
    <property type="entry name" value="Phosphorylase Kinase, domain 1"/>
    <property type="match status" value="1"/>
</dbReference>
<dbReference type="STRING" id="429701.A0A2G9HQ21"/>
<keyword evidence="8" id="KW-0808">Transferase</keyword>
<evidence type="ECO:0000256" key="6">
    <source>
        <dbReference type="SAM" id="MobiDB-lite"/>
    </source>
</evidence>
<dbReference type="Gene3D" id="1.10.510.10">
    <property type="entry name" value="Transferase(Phosphotransferase) domain 1"/>
    <property type="match status" value="1"/>
</dbReference>
<reference evidence="9" key="1">
    <citation type="journal article" date="2018" name="Gigascience">
        <title>Genome assembly of the Pink Ipe (Handroanthus impetiginosus, Bignoniaceae), a highly valued, ecologically keystone Neotropical timber forest tree.</title>
        <authorList>
            <person name="Silva-Junior O.B."/>
            <person name="Grattapaglia D."/>
            <person name="Novaes E."/>
            <person name="Collevatti R.G."/>
        </authorList>
    </citation>
    <scope>NUCLEOTIDE SEQUENCE [LARGE SCALE GENOMIC DNA]</scope>
    <source>
        <strain evidence="9">cv. UFG-1</strain>
    </source>
</reference>
<dbReference type="PANTHER" id="PTHR47985:SF81">
    <property type="entry name" value="SERINE_THREONINE-PROTEIN KINASE CDL1-LIKE"/>
    <property type="match status" value="1"/>
</dbReference>
<keyword evidence="3" id="KW-0472">Membrane</keyword>
<feature type="domain" description="Protein kinase" evidence="7">
    <location>
        <begin position="116"/>
        <end position="388"/>
    </location>
</feature>
<evidence type="ECO:0000256" key="1">
    <source>
        <dbReference type="ARBA" id="ARBA00004193"/>
    </source>
</evidence>
<evidence type="ECO:0000256" key="2">
    <source>
        <dbReference type="ARBA" id="ARBA00022527"/>
    </source>
</evidence>
<organism evidence="8 9">
    <name type="scientific">Handroanthus impetiginosus</name>
    <dbReference type="NCBI Taxonomy" id="429701"/>
    <lineage>
        <taxon>Eukaryota</taxon>
        <taxon>Viridiplantae</taxon>
        <taxon>Streptophyta</taxon>
        <taxon>Embryophyta</taxon>
        <taxon>Tracheophyta</taxon>
        <taxon>Spermatophyta</taxon>
        <taxon>Magnoliopsida</taxon>
        <taxon>eudicotyledons</taxon>
        <taxon>Gunneridae</taxon>
        <taxon>Pentapetalae</taxon>
        <taxon>asterids</taxon>
        <taxon>lamiids</taxon>
        <taxon>Lamiales</taxon>
        <taxon>Bignoniaceae</taxon>
        <taxon>Crescentiina</taxon>
        <taxon>Tabebuia alliance</taxon>
        <taxon>Handroanthus</taxon>
    </lineage>
</organism>
<comment type="subcellular location">
    <subcellularLocation>
        <location evidence="1">Cell membrane</location>
        <topology evidence="1">Lipid-anchor</topology>
    </subcellularLocation>
</comment>
<evidence type="ECO:0000256" key="3">
    <source>
        <dbReference type="ARBA" id="ARBA00023136"/>
    </source>
</evidence>
<dbReference type="AlphaFoldDB" id="A0A2G9HQ21"/>
<proteinExistence type="predicted"/>
<dbReference type="GO" id="GO:0005524">
    <property type="term" value="F:ATP binding"/>
    <property type="evidence" value="ECO:0007669"/>
    <property type="project" value="UniProtKB-UniRule"/>
</dbReference>
<keyword evidence="8" id="KW-0418">Kinase</keyword>
<feature type="binding site" evidence="5">
    <location>
        <position position="146"/>
    </location>
    <ligand>
        <name>ATP</name>
        <dbReference type="ChEBI" id="CHEBI:30616"/>
    </ligand>
</feature>
<dbReference type="Proteomes" id="UP000231279">
    <property type="component" value="Unassembled WGS sequence"/>
</dbReference>
<protein>
    <submittedName>
        <fullName evidence="8">Serine/threonine protein kinase</fullName>
        <ecNumber evidence="8">2.7.11.1</ecNumber>
    </submittedName>
</protein>
<sequence length="461" mass="50482">MAPFSCFKIRSNKREQTTAAPRRRTSTNQEQRDVARTTPQRSPIAGTSRGSNTAGTSGGPNVAGTSGGPNVAGTSGGPNVAGTSGGSNVAGTSRAVAGKKLRAFSYSQLCDATENFSHENLIGHGDFGSVFQGRLRENGQLIAVKKLNRRGVQCMETELEVLSRFRHANITILFGYCDDRQQQIFVYEFMPLLSLEHCLHENSDERKLLDWDTRMEIAAGIAEALDFLHDQPDTSVIFRNLKSSNVLLTLGHEGFLPKLSDFWLAKFGAEPKDDRLHLSTSIAGNSGYWAPEYMAGKISLKTDVYSFGILLLEIVTGRRASKDNQVLVDWLHTKLRGGNIVSIVDQNLRGQFPAAMLDKAIQVALACIRTSPNSRPTMKDVTAVMDYVRSVKYNPGEGTSNAARRRRLMEVGGIMSSTTANRPETGVSLQIAELLNKDKGRGVAEAMKWASNRIERSISLR</sequence>
<dbReference type="PROSITE" id="PS00107">
    <property type="entry name" value="PROTEIN_KINASE_ATP"/>
    <property type="match status" value="1"/>
</dbReference>
<dbReference type="SUPFAM" id="SSF56112">
    <property type="entry name" value="Protein kinase-like (PK-like)"/>
    <property type="match status" value="1"/>
</dbReference>
<dbReference type="PROSITE" id="PS50011">
    <property type="entry name" value="PROTEIN_KINASE_DOM"/>
    <property type="match status" value="1"/>
</dbReference>
<evidence type="ECO:0000256" key="4">
    <source>
        <dbReference type="ARBA" id="ARBA00023288"/>
    </source>
</evidence>
<accession>A0A2G9HQ21</accession>
<comment type="caution">
    <text evidence="8">The sequence shown here is derived from an EMBL/GenBank/DDBJ whole genome shotgun (WGS) entry which is preliminary data.</text>
</comment>
<dbReference type="GO" id="GO:0005886">
    <property type="term" value="C:plasma membrane"/>
    <property type="evidence" value="ECO:0007669"/>
    <property type="project" value="UniProtKB-SubCell"/>
</dbReference>
<evidence type="ECO:0000313" key="8">
    <source>
        <dbReference type="EMBL" id="PIN19390.1"/>
    </source>
</evidence>
<dbReference type="OrthoDB" id="909997at2759"/>
<feature type="region of interest" description="Disordered" evidence="6">
    <location>
        <begin position="1"/>
        <end position="89"/>
    </location>
</feature>
<evidence type="ECO:0000313" key="9">
    <source>
        <dbReference type="Proteomes" id="UP000231279"/>
    </source>
</evidence>
<dbReference type="InterPro" id="IPR017441">
    <property type="entry name" value="Protein_kinase_ATP_BS"/>
</dbReference>
<dbReference type="EMBL" id="NKXS01001285">
    <property type="protein sequence ID" value="PIN19390.1"/>
    <property type="molecule type" value="Genomic_DNA"/>
</dbReference>
<evidence type="ECO:0000256" key="5">
    <source>
        <dbReference type="PROSITE-ProRule" id="PRU10141"/>
    </source>
</evidence>
<dbReference type="PANTHER" id="PTHR47985">
    <property type="entry name" value="OS07G0668900 PROTEIN"/>
    <property type="match status" value="1"/>
</dbReference>
<keyword evidence="9" id="KW-1185">Reference proteome</keyword>
<dbReference type="InterPro" id="IPR000719">
    <property type="entry name" value="Prot_kinase_dom"/>
</dbReference>
<dbReference type="InterPro" id="IPR011009">
    <property type="entry name" value="Kinase-like_dom_sf"/>
</dbReference>
<evidence type="ECO:0000259" key="7">
    <source>
        <dbReference type="PROSITE" id="PS50011"/>
    </source>
</evidence>
<dbReference type="GO" id="GO:0004674">
    <property type="term" value="F:protein serine/threonine kinase activity"/>
    <property type="evidence" value="ECO:0007669"/>
    <property type="project" value="UniProtKB-KW"/>
</dbReference>
<gene>
    <name evidence="8" type="ORF">CDL12_07938</name>
</gene>
<keyword evidence="5" id="KW-0067">ATP-binding</keyword>
<keyword evidence="4" id="KW-0449">Lipoprotein</keyword>
<keyword evidence="2 8" id="KW-0723">Serine/threonine-protein kinase</keyword>
<dbReference type="Pfam" id="PF00069">
    <property type="entry name" value="Pkinase"/>
    <property type="match status" value="1"/>
</dbReference>
<keyword evidence="5" id="KW-0547">Nucleotide-binding</keyword>
<dbReference type="EC" id="2.7.11.1" evidence="8"/>
<name>A0A2G9HQ21_9LAMI</name>